<evidence type="ECO:0000256" key="4">
    <source>
        <dbReference type="ARBA" id="ARBA00023163"/>
    </source>
</evidence>
<dbReference type="EMBL" id="JARJCN010000047">
    <property type="protein sequence ID" value="KAJ7082016.1"/>
    <property type="molecule type" value="Genomic_DNA"/>
</dbReference>
<feature type="domain" description="Zn(2)-C6 fungal-type" evidence="7">
    <location>
        <begin position="54"/>
        <end position="85"/>
    </location>
</feature>
<proteinExistence type="predicted"/>
<dbReference type="GO" id="GO:0008270">
    <property type="term" value="F:zinc ion binding"/>
    <property type="evidence" value="ECO:0007669"/>
    <property type="project" value="InterPro"/>
</dbReference>
<name>A0AAD6TZP1_9AGAR</name>
<dbReference type="InterPro" id="IPR001138">
    <property type="entry name" value="Zn2Cys6_DnaBD"/>
</dbReference>
<keyword evidence="3" id="KW-0805">Transcription regulation</keyword>
<reference evidence="8" key="1">
    <citation type="submission" date="2023-03" db="EMBL/GenBank/DDBJ databases">
        <title>Massive genome expansion in bonnet fungi (Mycena s.s.) driven by repeated elements and novel gene families across ecological guilds.</title>
        <authorList>
            <consortium name="Lawrence Berkeley National Laboratory"/>
            <person name="Harder C.B."/>
            <person name="Miyauchi S."/>
            <person name="Viragh M."/>
            <person name="Kuo A."/>
            <person name="Thoen E."/>
            <person name="Andreopoulos B."/>
            <person name="Lu D."/>
            <person name="Skrede I."/>
            <person name="Drula E."/>
            <person name="Henrissat B."/>
            <person name="Morin E."/>
            <person name="Kohler A."/>
            <person name="Barry K."/>
            <person name="LaButti K."/>
            <person name="Morin E."/>
            <person name="Salamov A."/>
            <person name="Lipzen A."/>
            <person name="Mereny Z."/>
            <person name="Hegedus B."/>
            <person name="Baldrian P."/>
            <person name="Stursova M."/>
            <person name="Weitz H."/>
            <person name="Taylor A."/>
            <person name="Grigoriev I.V."/>
            <person name="Nagy L.G."/>
            <person name="Martin F."/>
            <person name="Kauserud H."/>
        </authorList>
    </citation>
    <scope>NUCLEOTIDE SEQUENCE</scope>
    <source>
        <strain evidence="8">CBHHK173m</strain>
    </source>
</reference>
<keyword evidence="5" id="KW-0539">Nucleus</keyword>
<dbReference type="PANTHER" id="PTHR47338:SF20">
    <property type="entry name" value="ZN(II)2CYS6 TRANSCRIPTION FACTOR (EUROFUNG)"/>
    <property type="match status" value="1"/>
</dbReference>
<keyword evidence="6" id="KW-0472">Membrane</keyword>
<dbReference type="SUPFAM" id="SSF57701">
    <property type="entry name" value="Zn2/Cys6 DNA-binding domain"/>
    <property type="match status" value="2"/>
</dbReference>
<feature type="transmembrane region" description="Helical" evidence="6">
    <location>
        <begin position="484"/>
        <end position="505"/>
    </location>
</feature>
<evidence type="ECO:0000313" key="9">
    <source>
        <dbReference type="Proteomes" id="UP001222325"/>
    </source>
</evidence>
<gene>
    <name evidence="8" type="ORF">B0H15DRAFT_853162</name>
</gene>
<dbReference type="AlphaFoldDB" id="A0AAD6TZP1"/>
<dbReference type="GO" id="GO:0005634">
    <property type="term" value="C:nucleus"/>
    <property type="evidence" value="ECO:0007669"/>
    <property type="project" value="UniProtKB-SubCell"/>
</dbReference>
<evidence type="ECO:0000256" key="2">
    <source>
        <dbReference type="ARBA" id="ARBA00022723"/>
    </source>
</evidence>
<evidence type="ECO:0000256" key="1">
    <source>
        <dbReference type="ARBA" id="ARBA00004123"/>
    </source>
</evidence>
<dbReference type="PROSITE" id="PS00463">
    <property type="entry name" value="ZN2_CY6_FUNGAL_1"/>
    <property type="match status" value="2"/>
</dbReference>
<keyword evidence="2" id="KW-0479">Metal-binding</keyword>
<sequence length="593" mass="64384">MDAKLKTPTCLRCKMRKIRCDGQSVCNTCSAMGAQCEYDEETADERPVLRKGAACTPCRRKKKKCDGRLPCSTCASSRKNVPCEYPDGPSGETSEIGATSRIPADIDGLPSTSGTSTLPNIPGIFVDLSENLSEIEVSEANAAYVTLADLARAREVFVDGYKRGADADKLRLTVTEDEDMGTEPLPGRFFDAAATFQSPIPDESDEDLPQTRQLFLNHRIQLGLSTPDCVLQAISQGETGDGMLHPLLLHACQLMGYMLGRHLQSNIWLFLPGQSAREAEQMRLALTALQPSAPPACTIAYLQTTTLLALYFFNKGDLVGSRSTLAKGAELVATRDLDAPLLDPVASPDNAPLAMGFKTSAVTRAAEAQAAFAQLVYLDLCQMITLKLPPVLDAPLYAKFRALVNAPNPNAEINFVRAKSAFLLHTAQALAAVWHHAQLDDVKAAQWQKCYWALLEKLDAHRSDLAGALTRVAFCTGLHALARALKLCTVLTLTALALLLALFAARQPELARRQYDALSEAVSISASFSDADCAHLDAILSACWPLIVETLEQCIALKPEARAQCVCNLPAMVRMVRERNKALHRAVPFVLDM</sequence>
<feature type="domain" description="Zn(2)-C6 fungal-type" evidence="7">
    <location>
        <begin position="9"/>
        <end position="38"/>
    </location>
</feature>
<dbReference type="Pfam" id="PF00172">
    <property type="entry name" value="Zn_clus"/>
    <property type="match status" value="2"/>
</dbReference>
<evidence type="ECO:0000259" key="7">
    <source>
        <dbReference type="PROSITE" id="PS50048"/>
    </source>
</evidence>
<keyword evidence="4" id="KW-0804">Transcription</keyword>
<keyword evidence="6" id="KW-0812">Transmembrane</keyword>
<dbReference type="CDD" id="cd00067">
    <property type="entry name" value="GAL4"/>
    <property type="match status" value="2"/>
</dbReference>
<accession>A0AAD6TZP1</accession>
<evidence type="ECO:0000256" key="5">
    <source>
        <dbReference type="ARBA" id="ARBA00023242"/>
    </source>
</evidence>
<evidence type="ECO:0000256" key="3">
    <source>
        <dbReference type="ARBA" id="ARBA00023015"/>
    </source>
</evidence>
<evidence type="ECO:0000313" key="8">
    <source>
        <dbReference type="EMBL" id="KAJ7082016.1"/>
    </source>
</evidence>
<organism evidence="8 9">
    <name type="scientific">Mycena belliarum</name>
    <dbReference type="NCBI Taxonomy" id="1033014"/>
    <lineage>
        <taxon>Eukaryota</taxon>
        <taxon>Fungi</taxon>
        <taxon>Dikarya</taxon>
        <taxon>Basidiomycota</taxon>
        <taxon>Agaricomycotina</taxon>
        <taxon>Agaricomycetes</taxon>
        <taxon>Agaricomycetidae</taxon>
        <taxon>Agaricales</taxon>
        <taxon>Marasmiineae</taxon>
        <taxon>Mycenaceae</taxon>
        <taxon>Mycena</taxon>
    </lineage>
</organism>
<protein>
    <recommendedName>
        <fullName evidence="7">Zn(2)-C6 fungal-type domain-containing protein</fullName>
    </recommendedName>
</protein>
<dbReference type="PROSITE" id="PS50048">
    <property type="entry name" value="ZN2_CY6_FUNGAL_2"/>
    <property type="match status" value="2"/>
</dbReference>
<dbReference type="Gene3D" id="4.10.240.10">
    <property type="entry name" value="Zn(2)-C6 fungal-type DNA-binding domain"/>
    <property type="match status" value="2"/>
</dbReference>
<dbReference type="Proteomes" id="UP001222325">
    <property type="component" value="Unassembled WGS sequence"/>
</dbReference>
<dbReference type="GO" id="GO:0000981">
    <property type="term" value="F:DNA-binding transcription factor activity, RNA polymerase II-specific"/>
    <property type="evidence" value="ECO:0007669"/>
    <property type="project" value="InterPro"/>
</dbReference>
<evidence type="ECO:0000256" key="6">
    <source>
        <dbReference type="SAM" id="Phobius"/>
    </source>
</evidence>
<dbReference type="InterPro" id="IPR050815">
    <property type="entry name" value="TF_fung"/>
</dbReference>
<keyword evidence="9" id="KW-1185">Reference proteome</keyword>
<dbReference type="SMART" id="SM00066">
    <property type="entry name" value="GAL4"/>
    <property type="match status" value="2"/>
</dbReference>
<comment type="caution">
    <text evidence="8">The sequence shown here is derived from an EMBL/GenBank/DDBJ whole genome shotgun (WGS) entry which is preliminary data.</text>
</comment>
<dbReference type="PANTHER" id="PTHR47338">
    <property type="entry name" value="ZN(II)2CYS6 TRANSCRIPTION FACTOR (EUROFUNG)-RELATED"/>
    <property type="match status" value="1"/>
</dbReference>
<dbReference type="InterPro" id="IPR036864">
    <property type="entry name" value="Zn2-C6_fun-type_DNA-bd_sf"/>
</dbReference>
<comment type="subcellular location">
    <subcellularLocation>
        <location evidence="1">Nucleus</location>
    </subcellularLocation>
</comment>
<keyword evidence="6" id="KW-1133">Transmembrane helix</keyword>